<keyword evidence="3" id="KW-1185">Reference proteome</keyword>
<evidence type="ECO:0000313" key="2">
    <source>
        <dbReference type="EMBL" id="GHI60711.1"/>
    </source>
</evidence>
<organism evidence="2 3">
    <name type="scientific">Streptomyces asoensis</name>
    <dbReference type="NCBI Taxonomy" id="249586"/>
    <lineage>
        <taxon>Bacteria</taxon>
        <taxon>Bacillati</taxon>
        <taxon>Actinomycetota</taxon>
        <taxon>Actinomycetes</taxon>
        <taxon>Kitasatosporales</taxon>
        <taxon>Streptomycetaceae</taxon>
        <taxon>Streptomyces</taxon>
    </lineage>
</organism>
<sequence>MLGEPVGEAAQADGVVPVTESLGLTVAQGDVAQVRTVRHLWSAFPPGRLRHAGTRPGARARRGDEAARVRHRTLLKNKSSHIVE</sequence>
<dbReference type="Proteomes" id="UP000649259">
    <property type="component" value="Unassembled WGS sequence"/>
</dbReference>
<accession>A0ABQ3RXW7</accession>
<evidence type="ECO:0000256" key="1">
    <source>
        <dbReference type="SAM" id="MobiDB-lite"/>
    </source>
</evidence>
<dbReference type="EMBL" id="BNEB01000002">
    <property type="protein sequence ID" value="GHI60711.1"/>
    <property type="molecule type" value="Genomic_DNA"/>
</dbReference>
<reference evidence="3" key="1">
    <citation type="submission" date="2023-07" db="EMBL/GenBank/DDBJ databases">
        <title>Whole genome shotgun sequence of Streptomyces cacaoi subsp. asoensis NBRC 13813.</title>
        <authorList>
            <person name="Komaki H."/>
            <person name="Tamura T."/>
        </authorList>
    </citation>
    <scope>NUCLEOTIDE SEQUENCE [LARGE SCALE GENOMIC DNA]</scope>
    <source>
        <strain evidence="3">NBRC 13813</strain>
    </source>
</reference>
<gene>
    <name evidence="2" type="ORF">Saso_23610</name>
</gene>
<protein>
    <submittedName>
        <fullName evidence="2">Uncharacterized protein</fullName>
    </submittedName>
</protein>
<proteinExistence type="predicted"/>
<comment type="caution">
    <text evidence="2">The sequence shown here is derived from an EMBL/GenBank/DDBJ whole genome shotgun (WGS) entry which is preliminary data.</text>
</comment>
<evidence type="ECO:0000313" key="3">
    <source>
        <dbReference type="Proteomes" id="UP000649259"/>
    </source>
</evidence>
<name>A0ABQ3RXW7_9ACTN</name>
<feature type="region of interest" description="Disordered" evidence="1">
    <location>
        <begin position="46"/>
        <end position="67"/>
    </location>
</feature>